<reference evidence="7" key="1">
    <citation type="submission" date="2023-08" db="EMBL/GenBank/DDBJ databases">
        <authorList>
            <person name="Alioto T."/>
            <person name="Alioto T."/>
            <person name="Gomez Garrido J."/>
        </authorList>
    </citation>
    <scope>NUCLEOTIDE SEQUENCE</scope>
</reference>
<feature type="compositionally biased region" description="Pro residues" evidence="5">
    <location>
        <begin position="336"/>
        <end position="375"/>
    </location>
</feature>
<organism evidence="7 8">
    <name type="scientific">Xyrichtys novacula</name>
    <name type="common">Pearly razorfish</name>
    <name type="synonym">Hemipteronotus novacula</name>
    <dbReference type="NCBI Taxonomy" id="13765"/>
    <lineage>
        <taxon>Eukaryota</taxon>
        <taxon>Metazoa</taxon>
        <taxon>Chordata</taxon>
        <taxon>Craniata</taxon>
        <taxon>Vertebrata</taxon>
        <taxon>Euteleostomi</taxon>
        <taxon>Actinopterygii</taxon>
        <taxon>Neopterygii</taxon>
        <taxon>Teleostei</taxon>
        <taxon>Neoteleostei</taxon>
        <taxon>Acanthomorphata</taxon>
        <taxon>Eupercaria</taxon>
        <taxon>Labriformes</taxon>
        <taxon>Labridae</taxon>
        <taxon>Xyrichtys</taxon>
    </lineage>
</organism>
<dbReference type="Proteomes" id="UP001178508">
    <property type="component" value="Chromosome 6"/>
</dbReference>
<dbReference type="CDD" id="cd08368">
    <property type="entry name" value="LIM"/>
    <property type="match status" value="1"/>
</dbReference>
<evidence type="ECO:0000259" key="6">
    <source>
        <dbReference type="PROSITE" id="PS50023"/>
    </source>
</evidence>
<feature type="compositionally biased region" description="Basic and acidic residues" evidence="5">
    <location>
        <begin position="247"/>
        <end position="285"/>
    </location>
</feature>
<feature type="compositionally biased region" description="Low complexity" evidence="5">
    <location>
        <begin position="675"/>
        <end position="692"/>
    </location>
</feature>
<feature type="region of interest" description="Disordered" evidence="5">
    <location>
        <begin position="1"/>
        <end position="165"/>
    </location>
</feature>
<dbReference type="InterPro" id="IPR052621">
    <property type="entry name" value="Cell_Prolif/Cornif_Regul"/>
</dbReference>
<accession>A0AAV1FAY6</accession>
<feature type="compositionally biased region" description="Basic and acidic residues" evidence="5">
    <location>
        <begin position="19"/>
        <end position="33"/>
    </location>
</feature>
<feature type="compositionally biased region" description="Basic and acidic residues" evidence="5">
    <location>
        <begin position="440"/>
        <end position="455"/>
    </location>
</feature>
<feature type="compositionally biased region" description="Polar residues" evidence="5">
    <location>
        <begin position="102"/>
        <end position="115"/>
    </location>
</feature>
<dbReference type="EMBL" id="OY660869">
    <property type="protein sequence ID" value="CAJ1058080.1"/>
    <property type="molecule type" value="Genomic_DNA"/>
</dbReference>
<feature type="compositionally biased region" description="Polar residues" evidence="5">
    <location>
        <begin position="856"/>
        <end position="880"/>
    </location>
</feature>
<feature type="compositionally biased region" description="Pro residues" evidence="5">
    <location>
        <begin position="715"/>
        <end position="731"/>
    </location>
</feature>
<dbReference type="InterPro" id="IPR001781">
    <property type="entry name" value="Znf_LIM"/>
</dbReference>
<dbReference type="Gene3D" id="2.10.110.10">
    <property type="entry name" value="Cysteine Rich Protein"/>
    <property type="match status" value="1"/>
</dbReference>
<protein>
    <submittedName>
        <fullName evidence="7">Zinc finger protein 185</fullName>
    </submittedName>
</protein>
<feature type="compositionally biased region" description="Basic and acidic residues" evidence="5">
    <location>
        <begin position="548"/>
        <end position="563"/>
    </location>
</feature>
<feature type="region of interest" description="Disordered" evidence="5">
    <location>
        <begin position="200"/>
        <end position="303"/>
    </location>
</feature>
<keyword evidence="8" id="KW-1185">Reference proteome</keyword>
<dbReference type="PROSITE" id="PS00478">
    <property type="entry name" value="LIM_DOMAIN_1"/>
    <property type="match status" value="1"/>
</dbReference>
<keyword evidence="2 4" id="KW-0862">Zinc</keyword>
<dbReference type="Pfam" id="PF00412">
    <property type="entry name" value="LIM"/>
    <property type="match status" value="1"/>
</dbReference>
<sequence>MSKEGDKSSVFRTTKVRTRLRDDNSWLQRRVEPEADTEEDKPWLAEVRARINGAPPETSPVSSPTKPTPPPTNSDPQKAPSGFMIRGIFHKLDKPDAPTNPPSTNGLSGTTQFTKKPSESYKKIAPYTVKPTLESQENQLSPEEQEKRTEAASSVLKKSAGRQRSYVLSAAKKFESKAETPEAPPVDGSLAFVAKRVEISEDDESAATPAPVISPPSNPVAPITSASSAPQPKLPPKPVDTSVPKPVEVKADQPEAPKTEEKTAVPEPVKEDPAPVPVPEKDPFEGMKPGCTKVDTPLPELLPQDVKIIPTEPEPEDTNKVETPLVDIGPAATTPASPPPTPPAPVPAVPLSPTPVSPLPVPLVPLSPTPAPAVPLSPTLVPPAQASAVPLSPTPVSPTPVPAVPLSPTPAPAVPLSSTLVDTSVPKPVDVQADQPAAPKIEEKTAVPEPVKEDPAPAPVSEKAPAVPLSPTPVSPTPAPVVPLSPTPVPLAQAPAIPLSPTPVSPTPAPAVPLSPTPATAVPLSSTLVDTSVPKPVDVQADQPAATKIEEKTAVPEPVKEDPAPAPISEKALAVPLSPTPVSATAAPAVPLSPTQVLPAQAPAVPLSPTPVSPTPAPAVPLSPTPVSAVPLLPTPVSPAQAPAVPLFSTPISPTPAPTLPLSPTPVSPTPAPAVPLSTSPVSPTTALSVPLSPTPVVPAGTPAESLSPTLVSPTPAPAAPLSPPPVPPPRATAVPLSPTPVNPTPDPAVPLSPPPVPPPRATAVPRSPPPVLPPRPTAVPLSTTPVPPAQTPAVPLSPTPVSPTPTPSLPKSPPPVLSTPLSPVPISSELVSAVTAITVKKEPEVEPEPEPEPSLNLSSGGDTLNALSDTLISLNPSSTSLQDDESEQDLEEGGCSHIVEDSDEEEPTPDISDMTEELLPLTDGPKESTQTVPLSPGRWGQDLLGGLDSEWKPTKTSSTLGPQDNDVIVRSVEIRSLSMQPEEEKPTVETAKETQSSTETVTVTTKTVIITDKSEEDSADPWSSRVKTTRFTESSSADPFDPYPIGTTSPNRASDLLQPRADISINRTSTTYTEKKDPTPDILLSKNALGSLADDITSTNTDTNSLRTPRSWAHTWDTSTTRRTYTEESRDTKPEVQAADENMMVKFERKSKENDSPWDRWTSPTVYTYTSSTGDGEGDKSTQETHTVSTITTIRERYSEPEPVMDRYGTYTRTVTEEQRVPTPEPETKKGFVYLKEYVNATELSLHNARDTTDGGLGYLTSSSANYSYSSPSSGSLSSACNYCGKPVGNDAKISIEHLNINCHPSCFKCAVCERPMGDLLHCMFLHDKKVHCDSCYAKI</sequence>
<feature type="region of interest" description="Disordered" evidence="5">
    <location>
        <begin position="635"/>
        <end position="822"/>
    </location>
</feature>
<evidence type="ECO:0000256" key="5">
    <source>
        <dbReference type="SAM" id="MobiDB-lite"/>
    </source>
</evidence>
<feature type="compositionally biased region" description="Pro residues" evidence="5">
    <location>
        <begin position="653"/>
        <end position="674"/>
    </location>
</feature>
<feature type="compositionally biased region" description="Acidic residues" evidence="5">
    <location>
        <begin position="883"/>
        <end position="893"/>
    </location>
</feature>
<evidence type="ECO:0000256" key="2">
    <source>
        <dbReference type="ARBA" id="ARBA00022833"/>
    </source>
</evidence>
<evidence type="ECO:0000256" key="1">
    <source>
        <dbReference type="ARBA" id="ARBA00022723"/>
    </source>
</evidence>
<feature type="compositionally biased region" description="Pro residues" evidence="5">
    <location>
        <begin position="468"/>
        <end position="479"/>
    </location>
</feature>
<feature type="compositionally biased region" description="Pro residues" evidence="5">
    <location>
        <begin position="738"/>
        <end position="778"/>
    </location>
</feature>
<feature type="compositionally biased region" description="Basic and acidic residues" evidence="5">
    <location>
        <begin position="983"/>
        <end position="993"/>
    </location>
</feature>
<keyword evidence="1 4" id="KW-0479">Metal-binding</keyword>
<gene>
    <name evidence="7" type="ORF">XNOV1_A011920</name>
</gene>
<feature type="compositionally biased region" description="Pro residues" evidence="5">
    <location>
        <begin position="786"/>
        <end position="818"/>
    </location>
</feature>
<evidence type="ECO:0000313" key="7">
    <source>
        <dbReference type="EMBL" id="CAJ1058080.1"/>
    </source>
</evidence>
<feature type="region of interest" description="Disordered" evidence="5">
    <location>
        <begin position="841"/>
        <end position="1080"/>
    </location>
</feature>
<proteinExistence type="predicted"/>
<name>A0AAV1FAY6_XYRNO</name>
<dbReference type="SMART" id="SM00132">
    <property type="entry name" value="LIM"/>
    <property type="match status" value="1"/>
</dbReference>
<dbReference type="PROSITE" id="PS50023">
    <property type="entry name" value="LIM_DOMAIN_2"/>
    <property type="match status" value="1"/>
</dbReference>
<evidence type="ECO:0000256" key="3">
    <source>
        <dbReference type="ARBA" id="ARBA00023038"/>
    </source>
</evidence>
<dbReference type="GO" id="GO:0046872">
    <property type="term" value="F:metal ion binding"/>
    <property type="evidence" value="ECO:0007669"/>
    <property type="project" value="UniProtKB-KW"/>
</dbReference>
<feature type="domain" description="LIM zinc-binding" evidence="6">
    <location>
        <begin position="1280"/>
        <end position="1341"/>
    </location>
</feature>
<keyword evidence="3 4" id="KW-0440">LIM domain</keyword>
<evidence type="ECO:0000256" key="4">
    <source>
        <dbReference type="PROSITE-ProRule" id="PRU00125"/>
    </source>
</evidence>
<feature type="compositionally biased region" description="Basic and acidic residues" evidence="5">
    <location>
        <begin position="40"/>
        <end position="49"/>
    </location>
</feature>
<feature type="compositionally biased region" description="Low complexity" evidence="5">
    <location>
        <begin position="55"/>
        <end position="65"/>
    </location>
</feature>
<feature type="compositionally biased region" description="Acidic residues" evidence="5">
    <location>
        <begin position="902"/>
        <end position="917"/>
    </location>
</feature>
<feature type="region of interest" description="Disordered" evidence="5">
    <location>
        <begin position="546"/>
        <end position="565"/>
    </location>
</feature>
<feature type="region of interest" description="Disordered" evidence="5">
    <location>
        <begin position="328"/>
        <end position="479"/>
    </location>
</feature>
<feature type="compositionally biased region" description="Low complexity" evidence="5">
    <location>
        <begin position="376"/>
        <end position="391"/>
    </location>
</feature>
<feature type="compositionally biased region" description="Pro residues" evidence="5">
    <location>
        <begin position="392"/>
        <end position="413"/>
    </location>
</feature>
<dbReference type="PANTHER" id="PTHR15468:SF2">
    <property type="entry name" value="ZINC FINGER PROTEIN 185"/>
    <property type="match status" value="1"/>
</dbReference>
<evidence type="ECO:0000313" key="8">
    <source>
        <dbReference type="Proteomes" id="UP001178508"/>
    </source>
</evidence>
<feature type="compositionally biased region" description="Low complexity" evidence="5">
    <location>
        <begin position="994"/>
        <end position="1012"/>
    </location>
</feature>
<dbReference type="PANTHER" id="PTHR15468">
    <property type="entry name" value="ZNF185"/>
    <property type="match status" value="1"/>
</dbReference>
<feature type="compositionally biased region" description="Polar residues" evidence="5">
    <location>
        <begin position="133"/>
        <end position="142"/>
    </location>
</feature>
<feature type="compositionally biased region" description="Polar residues" evidence="5">
    <location>
        <begin position="1026"/>
        <end position="1038"/>
    </location>
</feature>